<protein>
    <submittedName>
        <fullName evidence="5">Methyltransferase domain-containing protein</fullName>
    </submittedName>
</protein>
<evidence type="ECO:0000313" key="5">
    <source>
        <dbReference type="EMBL" id="GAA0936728.1"/>
    </source>
</evidence>
<feature type="domain" description="Methyltransferase type 11" evidence="4">
    <location>
        <begin position="19"/>
        <end position="109"/>
    </location>
</feature>
<dbReference type="InterPro" id="IPR051052">
    <property type="entry name" value="Diverse_substrate_MTase"/>
</dbReference>
<evidence type="ECO:0000256" key="1">
    <source>
        <dbReference type="ARBA" id="ARBA00008361"/>
    </source>
</evidence>
<evidence type="ECO:0000256" key="3">
    <source>
        <dbReference type="ARBA" id="ARBA00022679"/>
    </source>
</evidence>
<dbReference type="GO" id="GO:0008168">
    <property type="term" value="F:methyltransferase activity"/>
    <property type="evidence" value="ECO:0007669"/>
    <property type="project" value="UniProtKB-KW"/>
</dbReference>
<dbReference type="RefSeq" id="WP_343968125.1">
    <property type="nucleotide sequence ID" value="NZ_BAAAHK010000005.1"/>
</dbReference>
<dbReference type="EMBL" id="BAAAHK010000005">
    <property type="protein sequence ID" value="GAA0936728.1"/>
    <property type="molecule type" value="Genomic_DNA"/>
</dbReference>
<keyword evidence="3" id="KW-0808">Transferase</keyword>
<evidence type="ECO:0000256" key="2">
    <source>
        <dbReference type="ARBA" id="ARBA00022603"/>
    </source>
</evidence>
<evidence type="ECO:0000259" key="4">
    <source>
        <dbReference type="Pfam" id="PF08241"/>
    </source>
</evidence>
<dbReference type="Pfam" id="PF08241">
    <property type="entry name" value="Methyltransf_11"/>
    <property type="match status" value="1"/>
</dbReference>
<comment type="caution">
    <text evidence="5">The sequence shown here is derived from an EMBL/GenBank/DDBJ whole genome shotgun (WGS) entry which is preliminary data.</text>
</comment>
<keyword evidence="6" id="KW-1185">Reference proteome</keyword>
<dbReference type="Proteomes" id="UP001500542">
    <property type="component" value="Unassembled WGS sequence"/>
</dbReference>
<dbReference type="PANTHER" id="PTHR44942">
    <property type="entry name" value="METHYLTRANSF_11 DOMAIN-CONTAINING PROTEIN"/>
    <property type="match status" value="1"/>
</dbReference>
<keyword evidence="2 5" id="KW-0489">Methyltransferase</keyword>
<dbReference type="InterPro" id="IPR029063">
    <property type="entry name" value="SAM-dependent_MTases_sf"/>
</dbReference>
<name>A0ABN1Q409_9ACTN</name>
<reference evidence="5 6" key="1">
    <citation type="journal article" date="2019" name="Int. J. Syst. Evol. Microbiol.">
        <title>The Global Catalogue of Microorganisms (GCM) 10K type strain sequencing project: providing services to taxonomists for standard genome sequencing and annotation.</title>
        <authorList>
            <consortium name="The Broad Institute Genomics Platform"/>
            <consortium name="The Broad Institute Genome Sequencing Center for Infectious Disease"/>
            <person name="Wu L."/>
            <person name="Ma J."/>
        </authorList>
    </citation>
    <scope>NUCLEOTIDE SEQUENCE [LARGE SCALE GENOMIC DNA]</scope>
    <source>
        <strain evidence="5 6">JCM 10977</strain>
    </source>
</reference>
<comment type="similarity">
    <text evidence="1">Belongs to the methyltransferase superfamily.</text>
</comment>
<accession>A0ABN1Q409</accession>
<dbReference type="Gene3D" id="3.40.50.150">
    <property type="entry name" value="Vaccinia Virus protein VP39"/>
    <property type="match status" value="1"/>
</dbReference>
<organism evidence="5 6">
    <name type="scientific">Kribbella koreensis</name>
    <dbReference type="NCBI Taxonomy" id="57909"/>
    <lineage>
        <taxon>Bacteria</taxon>
        <taxon>Bacillati</taxon>
        <taxon>Actinomycetota</taxon>
        <taxon>Actinomycetes</taxon>
        <taxon>Propionibacteriales</taxon>
        <taxon>Kribbellaceae</taxon>
        <taxon>Kribbella</taxon>
    </lineage>
</organism>
<dbReference type="PANTHER" id="PTHR44942:SF4">
    <property type="entry name" value="METHYLTRANSFERASE TYPE 11 DOMAIN-CONTAINING PROTEIN"/>
    <property type="match status" value="1"/>
</dbReference>
<gene>
    <name evidence="5" type="ORF">GCM10009554_24480</name>
</gene>
<dbReference type="InterPro" id="IPR013216">
    <property type="entry name" value="Methyltransf_11"/>
</dbReference>
<dbReference type="GO" id="GO:0032259">
    <property type="term" value="P:methylation"/>
    <property type="evidence" value="ECO:0007669"/>
    <property type="project" value="UniProtKB-KW"/>
</dbReference>
<evidence type="ECO:0000313" key="6">
    <source>
        <dbReference type="Proteomes" id="UP001500542"/>
    </source>
</evidence>
<sequence>MGDYDFLEGLRLGAGDTCVDVGCGDGTAVAALTHAHVKAIGIDPDPEVIAVAGRRTPGAVFHVAHSGDLPLEDESVDGYRAANVFHLLPDPLPTLAEARRVLRPGGRIALIGQDYGFLLLDSDDQDLTDVIGLGLESRSVAPRAARSYRDLLLDSGFRDVEVAVHARITTDYRQLADDLADAAAASIKKALITREDADGWLAEQADRGRRDRFLGIAPILVVTGTR</sequence>
<dbReference type="SUPFAM" id="SSF53335">
    <property type="entry name" value="S-adenosyl-L-methionine-dependent methyltransferases"/>
    <property type="match status" value="1"/>
</dbReference>
<proteinExistence type="inferred from homology"/>
<dbReference type="CDD" id="cd02440">
    <property type="entry name" value="AdoMet_MTases"/>
    <property type="match status" value="1"/>
</dbReference>